<feature type="transmembrane region" description="Helical" evidence="7">
    <location>
        <begin position="357"/>
        <end position="376"/>
    </location>
</feature>
<reference evidence="9 10" key="1">
    <citation type="submission" date="2018-03" db="EMBL/GenBank/DDBJ databases">
        <title>Bacteriophage NCPPB3778 and a type I-E CRISPR drive the evolution of the US Biological Select Agent, Rathayibacter toxicus.</title>
        <authorList>
            <person name="Davis E.W.II."/>
            <person name="Tabima J.F."/>
            <person name="Weisberg A.J."/>
            <person name="Dantas Lopes L."/>
            <person name="Wiseman M.S."/>
            <person name="Wiseman M.S."/>
            <person name="Pupko T."/>
            <person name="Belcher M.S."/>
            <person name="Sechler A.J."/>
            <person name="Tancos M.A."/>
            <person name="Schroeder B.K."/>
            <person name="Murray T.D."/>
            <person name="Luster D.G."/>
            <person name="Schneider W.L."/>
            <person name="Rogers E."/>
            <person name="Andreote F.D."/>
            <person name="Grunwald N.J."/>
            <person name="Putnam M.L."/>
            <person name="Chang J.H."/>
        </authorList>
    </citation>
    <scope>NUCLEOTIDE SEQUENCE [LARGE SCALE GENOMIC DNA]</scope>
    <source>
        <strain evidence="9 10">NCCPB 2253</strain>
    </source>
</reference>
<accession>A0AAD2JFV3</accession>
<keyword evidence="5 7" id="KW-0472">Membrane</keyword>
<dbReference type="Gene3D" id="1.20.1250.20">
    <property type="entry name" value="MFS general substrate transporter like domains"/>
    <property type="match status" value="1"/>
</dbReference>
<feature type="transmembrane region" description="Helical" evidence="7">
    <location>
        <begin position="94"/>
        <end position="117"/>
    </location>
</feature>
<proteinExistence type="predicted"/>
<dbReference type="SUPFAM" id="SSF103473">
    <property type="entry name" value="MFS general substrate transporter"/>
    <property type="match status" value="1"/>
</dbReference>
<feature type="transmembrane region" description="Helical" evidence="7">
    <location>
        <begin position="69"/>
        <end position="88"/>
    </location>
</feature>
<feature type="region of interest" description="Disordered" evidence="6">
    <location>
        <begin position="380"/>
        <end position="405"/>
    </location>
</feature>
<evidence type="ECO:0000256" key="5">
    <source>
        <dbReference type="ARBA" id="ARBA00023136"/>
    </source>
</evidence>
<keyword evidence="4 7" id="KW-1133">Transmembrane helix</keyword>
<dbReference type="InterPro" id="IPR050189">
    <property type="entry name" value="MFS_Efflux_Transporters"/>
</dbReference>
<keyword evidence="2" id="KW-1003">Cell membrane</keyword>
<sequence>MMRHLYMLMLIIMVTVMSELQVAGMMPVMAADLGVGTGSIGLLVSIYAFGMTVGGPTFAFLLRRQPPKAALLAIIACYAVAQVLVPLIDSLWWIASVRFITGALAGASFGLSLSYAARVAPRPERIGQAVSIVLGGITIGTVLGLPLSHLIAESWGWRASFFVLGGVTFLLLLSAGRTLPKRDGATATAAGQDLDNLRLPTLWMRYLVSLLTIGAAYASFSFFTPLLEVSSGFSSAATTGILLAYGLCAYIGNAAVGRLADTRAVEVLCSGLAALVVALAVLATCATNQPLALAMVLVVGLVGVSMNPALVTRVAEIGGTGTMVSTIHTAVISAGVALGSAMSGITMSWVGDDDPTIAMWTGSGLGLVAVIAALATGRGHTGSIRSERGSDGARARAAEDSLPRG</sequence>
<dbReference type="EMBL" id="CP028130">
    <property type="protein sequence ID" value="AZZ54563.1"/>
    <property type="molecule type" value="Genomic_DNA"/>
</dbReference>
<dbReference type="RefSeq" id="WP_104263771.1">
    <property type="nucleotide sequence ID" value="NZ_CP028130.1"/>
</dbReference>
<organism evidence="9 10">
    <name type="scientific">Rathayibacter iranicus</name>
    <dbReference type="NCBI Taxonomy" id="59737"/>
    <lineage>
        <taxon>Bacteria</taxon>
        <taxon>Bacillati</taxon>
        <taxon>Actinomycetota</taxon>
        <taxon>Actinomycetes</taxon>
        <taxon>Micrococcales</taxon>
        <taxon>Microbacteriaceae</taxon>
        <taxon>Rathayibacter</taxon>
    </lineage>
</organism>
<keyword evidence="3 7" id="KW-0812">Transmembrane</keyword>
<feature type="transmembrane region" description="Helical" evidence="7">
    <location>
        <begin position="264"/>
        <end position="284"/>
    </location>
</feature>
<dbReference type="Pfam" id="PF07690">
    <property type="entry name" value="MFS_1"/>
    <property type="match status" value="1"/>
</dbReference>
<evidence type="ECO:0000256" key="3">
    <source>
        <dbReference type="ARBA" id="ARBA00022692"/>
    </source>
</evidence>
<gene>
    <name evidence="9" type="ORF">C7V51_00660</name>
</gene>
<name>A0AAD2JFV3_9MICO</name>
<feature type="transmembrane region" description="Helical" evidence="7">
    <location>
        <begin position="155"/>
        <end position="173"/>
    </location>
</feature>
<dbReference type="InterPro" id="IPR020846">
    <property type="entry name" value="MFS_dom"/>
</dbReference>
<feature type="transmembrane region" description="Helical" evidence="7">
    <location>
        <begin position="129"/>
        <end position="149"/>
    </location>
</feature>
<dbReference type="InterPro" id="IPR011701">
    <property type="entry name" value="MFS"/>
</dbReference>
<dbReference type="AlphaFoldDB" id="A0AAD2JFV3"/>
<feature type="compositionally biased region" description="Basic and acidic residues" evidence="6">
    <location>
        <begin position="385"/>
        <end position="405"/>
    </location>
</feature>
<evidence type="ECO:0000256" key="7">
    <source>
        <dbReference type="SAM" id="Phobius"/>
    </source>
</evidence>
<evidence type="ECO:0000256" key="4">
    <source>
        <dbReference type="ARBA" id="ARBA00022989"/>
    </source>
</evidence>
<dbReference type="CDD" id="cd17324">
    <property type="entry name" value="MFS_NepI_like"/>
    <property type="match status" value="1"/>
</dbReference>
<feature type="transmembrane region" description="Helical" evidence="7">
    <location>
        <begin position="206"/>
        <end position="227"/>
    </location>
</feature>
<dbReference type="InterPro" id="IPR036259">
    <property type="entry name" value="MFS_trans_sf"/>
</dbReference>
<dbReference type="Proteomes" id="UP000283946">
    <property type="component" value="Chromosome"/>
</dbReference>
<feature type="transmembrane region" description="Helical" evidence="7">
    <location>
        <begin position="290"/>
        <end position="311"/>
    </location>
</feature>
<feature type="transmembrane region" description="Helical" evidence="7">
    <location>
        <begin position="233"/>
        <end position="252"/>
    </location>
</feature>
<dbReference type="KEGG" id="ria:C7V51_00660"/>
<evidence type="ECO:0000256" key="6">
    <source>
        <dbReference type="SAM" id="MobiDB-lite"/>
    </source>
</evidence>
<evidence type="ECO:0000256" key="2">
    <source>
        <dbReference type="ARBA" id="ARBA00022475"/>
    </source>
</evidence>
<evidence type="ECO:0000259" key="8">
    <source>
        <dbReference type="PROSITE" id="PS50850"/>
    </source>
</evidence>
<dbReference type="PROSITE" id="PS50850">
    <property type="entry name" value="MFS"/>
    <property type="match status" value="1"/>
</dbReference>
<feature type="transmembrane region" description="Helical" evidence="7">
    <location>
        <begin position="323"/>
        <end position="345"/>
    </location>
</feature>
<feature type="transmembrane region" description="Helical" evidence="7">
    <location>
        <begin position="40"/>
        <end position="62"/>
    </location>
</feature>
<feature type="domain" description="Major facilitator superfamily (MFS) profile" evidence="8">
    <location>
        <begin position="4"/>
        <end position="381"/>
    </location>
</feature>
<evidence type="ECO:0000313" key="10">
    <source>
        <dbReference type="Proteomes" id="UP000283946"/>
    </source>
</evidence>
<protein>
    <submittedName>
        <fullName evidence="9">MFS transporter</fullName>
    </submittedName>
</protein>
<dbReference type="GO" id="GO:0005886">
    <property type="term" value="C:plasma membrane"/>
    <property type="evidence" value="ECO:0007669"/>
    <property type="project" value="UniProtKB-SubCell"/>
</dbReference>
<comment type="subcellular location">
    <subcellularLocation>
        <location evidence="1">Cell membrane</location>
        <topology evidence="1">Multi-pass membrane protein</topology>
    </subcellularLocation>
</comment>
<evidence type="ECO:0000313" key="9">
    <source>
        <dbReference type="EMBL" id="AZZ54563.1"/>
    </source>
</evidence>
<dbReference type="PANTHER" id="PTHR43124">
    <property type="entry name" value="PURINE EFFLUX PUMP PBUE"/>
    <property type="match status" value="1"/>
</dbReference>
<dbReference type="GO" id="GO:0022857">
    <property type="term" value="F:transmembrane transporter activity"/>
    <property type="evidence" value="ECO:0007669"/>
    <property type="project" value="InterPro"/>
</dbReference>
<evidence type="ECO:0000256" key="1">
    <source>
        <dbReference type="ARBA" id="ARBA00004651"/>
    </source>
</evidence>
<dbReference type="PANTHER" id="PTHR43124:SF8">
    <property type="entry name" value="INNER MEMBRANE TRANSPORT PROTEIN YDHP"/>
    <property type="match status" value="1"/>
</dbReference>